<protein>
    <submittedName>
        <fullName evidence="1">Uncharacterized protein</fullName>
    </submittedName>
</protein>
<organism evidence="1 2">
    <name type="scientific">Streptomyces turgidiscabies</name>
    <dbReference type="NCBI Taxonomy" id="85558"/>
    <lineage>
        <taxon>Bacteria</taxon>
        <taxon>Bacillati</taxon>
        <taxon>Actinomycetota</taxon>
        <taxon>Actinomycetes</taxon>
        <taxon>Kitasatosporales</taxon>
        <taxon>Streptomycetaceae</taxon>
        <taxon>Streptomyces</taxon>
    </lineage>
</organism>
<reference evidence="1 2" key="1">
    <citation type="submission" date="2023-07" db="EMBL/GenBank/DDBJ databases">
        <title>Comparative genomics of wheat-associated soil bacteria to identify genetic determinants of phenazine resistance.</title>
        <authorList>
            <person name="Mouncey N."/>
        </authorList>
    </citation>
    <scope>NUCLEOTIDE SEQUENCE [LARGE SCALE GENOMIC DNA]</scope>
    <source>
        <strain evidence="1 2">W2I16</strain>
    </source>
</reference>
<comment type="caution">
    <text evidence="1">The sequence shown here is derived from an EMBL/GenBank/DDBJ whole genome shotgun (WGS) entry which is preliminary data.</text>
</comment>
<sequence length="154" mass="16650">MTVEIHPATARMLENFRYDHLPAFLQEISKPFHDLAHRLVETLTGPEVTKALDGLWASKNLAVVAASNSSLEGAPPAPRAPAVGDVVLVPADPAENNGAAEAPAVVTRVWSATTVNVRVLLDSEAVIWRTSVLYRENLDALEGVPAVWTWPVRV</sequence>
<keyword evidence="2" id="KW-1185">Reference proteome</keyword>
<proteinExistence type="predicted"/>
<evidence type="ECO:0000313" key="1">
    <source>
        <dbReference type="EMBL" id="MDQ0933812.1"/>
    </source>
</evidence>
<dbReference type="EMBL" id="JAUSZS010000004">
    <property type="protein sequence ID" value="MDQ0933812.1"/>
    <property type="molecule type" value="Genomic_DNA"/>
</dbReference>
<gene>
    <name evidence="1" type="ORF">QFZ49_003752</name>
</gene>
<evidence type="ECO:0000313" key="2">
    <source>
        <dbReference type="Proteomes" id="UP001223072"/>
    </source>
</evidence>
<name>A0ABU0RRN7_9ACTN</name>
<dbReference type="RefSeq" id="WP_307627527.1">
    <property type="nucleotide sequence ID" value="NZ_JAUSZS010000004.1"/>
</dbReference>
<dbReference type="Proteomes" id="UP001223072">
    <property type="component" value="Unassembled WGS sequence"/>
</dbReference>
<accession>A0ABU0RRN7</accession>